<name>A0ABR8LKF1_9ALTE</name>
<organism evidence="5 6">
    <name type="scientific">Salinimonas profundi</name>
    <dbReference type="NCBI Taxonomy" id="2729140"/>
    <lineage>
        <taxon>Bacteria</taxon>
        <taxon>Pseudomonadati</taxon>
        <taxon>Pseudomonadota</taxon>
        <taxon>Gammaproteobacteria</taxon>
        <taxon>Alteromonadales</taxon>
        <taxon>Alteromonadaceae</taxon>
        <taxon>Alteromonas/Salinimonas group</taxon>
        <taxon>Salinimonas</taxon>
    </lineage>
</organism>
<dbReference type="PANTHER" id="PTHR36842:SF1">
    <property type="entry name" value="PROTEIN TOLB"/>
    <property type="match status" value="1"/>
</dbReference>
<dbReference type="Gene3D" id="2.120.10.60">
    <property type="entry name" value="Tricorn protease N-terminal domain"/>
    <property type="match status" value="1"/>
</dbReference>
<dbReference type="Proteomes" id="UP000624419">
    <property type="component" value="Unassembled WGS sequence"/>
</dbReference>
<dbReference type="InterPro" id="IPR016032">
    <property type="entry name" value="Sig_transdc_resp-reg_C-effctor"/>
</dbReference>
<evidence type="ECO:0000256" key="3">
    <source>
        <dbReference type="SAM" id="Phobius"/>
    </source>
</evidence>
<keyword evidence="6" id="KW-1185">Reference proteome</keyword>
<protein>
    <recommendedName>
        <fullName evidence="4">OmpR/PhoB-type domain-containing protein</fullName>
    </recommendedName>
</protein>
<dbReference type="InterPro" id="IPR001867">
    <property type="entry name" value="OmpR/PhoB-type_DNA-bd"/>
</dbReference>
<gene>
    <name evidence="5" type="ORF">HHX48_10845</name>
</gene>
<keyword evidence="3" id="KW-0472">Membrane</keyword>
<evidence type="ECO:0000313" key="5">
    <source>
        <dbReference type="EMBL" id="MBD3586237.1"/>
    </source>
</evidence>
<feature type="transmembrane region" description="Helical" evidence="3">
    <location>
        <begin position="128"/>
        <end position="150"/>
    </location>
</feature>
<dbReference type="SMART" id="SM00862">
    <property type="entry name" value="Trans_reg_C"/>
    <property type="match status" value="1"/>
</dbReference>
<accession>A0ABR8LKF1</accession>
<dbReference type="Pfam" id="PF00486">
    <property type="entry name" value="Trans_reg_C"/>
    <property type="match status" value="1"/>
</dbReference>
<dbReference type="SUPFAM" id="SSF46894">
    <property type="entry name" value="C-terminal effector domain of the bipartite response regulators"/>
    <property type="match status" value="1"/>
</dbReference>
<proteinExistence type="predicted"/>
<dbReference type="PANTHER" id="PTHR36842">
    <property type="entry name" value="PROTEIN TOLB HOMOLOG"/>
    <property type="match status" value="1"/>
</dbReference>
<evidence type="ECO:0000259" key="4">
    <source>
        <dbReference type="PROSITE" id="PS51755"/>
    </source>
</evidence>
<reference evidence="5 6" key="1">
    <citation type="submission" date="2020-04" db="EMBL/GenBank/DDBJ databases">
        <title>Salinimonas sp. HHU 13199.</title>
        <authorList>
            <person name="Cui X."/>
            <person name="Zhang D."/>
        </authorList>
    </citation>
    <scope>NUCLEOTIDE SEQUENCE [LARGE SCALE GENOMIC DNA]</scope>
    <source>
        <strain evidence="5 6">HHU 13199</strain>
    </source>
</reference>
<evidence type="ECO:0000313" key="6">
    <source>
        <dbReference type="Proteomes" id="UP000624419"/>
    </source>
</evidence>
<dbReference type="CDD" id="cd00383">
    <property type="entry name" value="trans_reg_C"/>
    <property type="match status" value="1"/>
</dbReference>
<keyword evidence="3" id="KW-1133">Transmembrane helix</keyword>
<dbReference type="InterPro" id="IPR036388">
    <property type="entry name" value="WH-like_DNA-bd_sf"/>
</dbReference>
<dbReference type="PROSITE" id="PS51755">
    <property type="entry name" value="OMPR_PHOB"/>
    <property type="match status" value="1"/>
</dbReference>
<comment type="caution">
    <text evidence="5">The sequence shown here is derived from an EMBL/GenBank/DDBJ whole genome shotgun (WGS) entry which is preliminary data.</text>
</comment>
<sequence length="679" mass="76497">MEQKYIIAHNLTYIPKRGIIIYEGGKIELANLQRQILELFLTSNGDPVTKETLFELWPAQSIASEQQLATAISRLRKNFNQATGEPGVNFIKAVQNVGYEFIAHVQIVSEAPTVERDEPKQESNALRVVRWLLLPIACVILTAIVSAFYFDKDLSEFTAGATVGYVDSSNDKREPAFSSFSDEYAYGVKSEGDENWHVLAYESSNAGSIEITAPNADIREPVWLDKKQLLYVEKSAKSCEIMQASLDYEQVTYSSKPIISCNPASITIDIAYLKGDRILLAQIPPGKSQSQLDVYDYSTGELLSQRVPSKQGIGIYAVYTSPDGKFLTTLRTEDNFSTIVELYDADNLYDSLWRTDIDYTMFSIAMHNTYLVFKHDNGVFTGLKYHNLQLTPLVTLTHPAYYPTYHPDGFAFIDGNFSASNLLMSGNKRIAPVNQPVTTDESSANYLLAVHKSDVFYSSDRTGTTQIWKFDTNTHSHVQLTRAPLGIDALQMYISSDGNKCALIRRGRITLCDLEKNKITLGEQFDGRSPTFDSHSVLYINDHDGQGVVFRMNPRTNEHHKVGLPPARRIANTEHGLFIQKQNIDGIWRVNDSDEVRLIAINTTPLSFEWEIVGDSLYTQTTSDAQIRRFDIMKGHPLPVELNQQCNVVYGLAEDYCVRVARQRPKNRLMAISLDLNEH</sequence>
<keyword evidence="3" id="KW-0812">Transmembrane</keyword>
<keyword evidence="1 2" id="KW-0238">DNA-binding</keyword>
<feature type="domain" description="OmpR/PhoB-type" evidence="4">
    <location>
        <begin position="2"/>
        <end position="103"/>
    </location>
</feature>
<evidence type="ECO:0000256" key="1">
    <source>
        <dbReference type="ARBA" id="ARBA00023125"/>
    </source>
</evidence>
<dbReference type="EMBL" id="JABBXD010000005">
    <property type="protein sequence ID" value="MBD3586237.1"/>
    <property type="molecule type" value="Genomic_DNA"/>
</dbReference>
<evidence type="ECO:0000256" key="2">
    <source>
        <dbReference type="PROSITE-ProRule" id="PRU01091"/>
    </source>
</evidence>
<feature type="DNA-binding region" description="OmpR/PhoB-type" evidence="2">
    <location>
        <begin position="2"/>
        <end position="103"/>
    </location>
</feature>
<dbReference type="RefSeq" id="WP_191025009.1">
    <property type="nucleotide sequence ID" value="NZ_JABBXD010000005.1"/>
</dbReference>
<dbReference type="SUPFAM" id="SSF82171">
    <property type="entry name" value="DPP6 N-terminal domain-like"/>
    <property type="match status" value="1"/>
</dbReference>
<dbReference type="Gene3D" id="1.10.10.10">
    <property type="entry name" value="Winged helix-like DNA-binding domain superfamily/Winged helix DNA-binding domain"/>
    <property type="match status" value="1"/>
</dbReference>